<proteinExistence type="predicted"/>
<dbReference type="GeneID" id="54300071"/>
<dbReference type="Proteomes" id="UP000799438">
    <property type="component" value="Unassembled WGS sequence"/>
</dbReference>
<dbReference type="RefSeq" id="XP_033392740.1">
    <property type="nucleotide sequence ID" value="XM_033542574.1"/>
</dbReference>
<sequence length="91" mass="10207">MLQDAQNQYYYATSKNRSHARDKPTISPIFTRAFSPLPESCCVKRRSLLGYGDRDASSSINSSNVVLSEAEVYEVFRSSRTRTSLHTTALA</sequence>
<accession>A0A6A6AYL2</accession>
<keyword evidence="2" id="KW-1185">Reference proteome</keyword>
<protein>
    <submittedName>
        <fullName evidence="1">Uncharacterized protein</fullName>
    </submittedName>
</protein>
<evidence type="ECO:0000313" key="1">
    <source>
        <dbReference type="EMBL" id="KAF2137022.1"/>
    </source>
</evidence>
<dbReference type="AlphaFoldDB" id="A0A6A6AYL2"/>
<name>A0A6A6AYL2_9PEZI</name>
<gene>
    <name evidence="1" type="ORF">K452DRAFT_302304</name>
</gene>
<reference evidence="1" key="1">
    <citation type="journal article" date="2020" name="Stud. Mycol.">
        <title>101 Dothideomycetes genomes: a test case for predicting lifestyles and emergence of pathogens.</title>
        <authorList>
            <person name="Haridas S."/>
            <person name="Albert R."/>
            <person name="Binder M."/>
            <person name="Bloem J."/>
            <person name="Labutti K."/>
            <person name="Salamov A."/>
            <person name="Andreopoulos B."/>
            <person name="Baker S."/>
            <person name="Barry K."/>
            <person name="Bills G."/>
            <person name="Bluhm B."/>
            <person name="Cannon C."/>
            <person name="Castanera R."/>
            <person name="Culley D."/>
            <person name="Daum C."/>
            <person name="Ezra D."/>
            <person name="Gonzalez J."/>
            <person name="Henrissat B."/>
            <person name="Kuo A."/>
            <person name="Liang C."/>
            <person name="Lipzen A."/>
            <person name="Lutzoni F."/>
            <person name="Magnuson J."/>
            <person name="Mondo S."/>
            <person name="Nolan M."/>
            <person name="Ohm R."/>
            <person name="Pangilinan J."/>
            <person name="Park H.-J."/>
            <person name="Ramirez L."/>
            <person name="Alfaro M."/>
            <person name="Sun H."/>
            <person name="Tritt A."/>
            <person name="Yoshinaga Y."/>
            <person name="Zwiers L.-H."/>
            <person name="Turgeon B."/>
            <person name="Goodwin S."/>
            <person name="Spatafora J."/>
            <person name="Crous P."/>
            <person name="Grigoriev I."/>
        </authorList>
    </citation>
    <scope>NUCLEOTIDE SEQUENCE</scope>
    <source>
        <strain evidence="1">CBS 121167</strain>
    </source>
</reference>
<dbReference type="OrthoDB" id="4062651at2759"/>
<evidence type="ECO:0000313" key="2">
    <source>
        <dbReference type="Proteomes" id="UP000799438"/>
    </source>
</evidence>
<dbReference type="EMBL" id="ML995508">
    <property type="protein sequence ID" value="KAF2137022.1"/>
    <property type="molecule type" value="Genomic_DNA"/>
</dbReference>
<organism evidence="1 2">
    <name type="scientific">Aplosporella prunicola CBS 121167</name>
    <dbReference type="NCBI Taxonomy" id="1176127"/>
    <lineage>
        <taxon>Eukaryota</taxon>
        <taxon>Fungi</taxon>
        <taxon>Dikarya</taxon>
        <taxon>Ascomycota</taxon>
        <taxon>Pezizomycotina</taxon>
        <taxon>Dothideomycetes</taxon>
        <taxon>Dothideomycetes incertae sedis</taxon>
        <taxon>Botryosphaeriales</taxon>
        <taxon>Aplosporellaceae</taxon>
        <taxon>Aplosporella</taxon>
    </lineage>
</organism>